<keyword evidence="5 15" id="KW-0732">Signal</keyword>
<dbReference type="SMART" id="SM00181">
    <property type="entry name" value="EGF"/>
    <property type="match status" value="8"/>
</dbReference>
<comment type="similarity">
    <text evidence="2 14">Belongs to the integrin beta chain family.</text>
</comment>
<keyword evidence="13" id="KW-0325">Glycoprotein</keyword>
<dbReference type="EMBL" id="KE346362">
    <property type="protein sequence ID" value="KJE90746.1"/>
    <property type="molecule type" value="Genomic_DNA"/>
</dbReference>
<dbReference type="Pfam" id="PF08725">
    <property type="entry name" value="Integrin_b_cyt"/>
    <property type="match status" value="1"/>
</dbReference>
<dbReference type="GO" id="GO:0033627">
    <property type="term" value="P:cell adhesion mediated by integrin"/>
    <property type="evidence" value="ECO:0007669"/>
    <property type="project" value="TreeGrafter"/>
</dbReference>
<evidence type="ECO:0000313" key="17">
    <source>
        <dbReference type="EMBL" id="KJE90746.1"/>
    </source>
</evidence>
<evidence type="ECO:0000259" key="16">
    <source>
        <dbReference type="PROSITE" id="PS50228"/>
    </source>
</evidence>
<evidence type="ECO:0000256" key="14">
    <source>
        <dbReference type="RuleBase" id="RU000633"/>
    </source>
</evidence>
<dbReference type="Pfam" id="PF00362">
    <property type="entry name" value="Integrin_beta"/>
    <property type="match status" value="1"/>
</dbReference>
<dbReference type="GO" id="GO:0005925">
    <property type="term" value="C:focal adhesion"/>
    <property type="evidence" value="ECO:0007669"/>
    <property type="project" value="TreeGrafter"/>
</dbReference>
<evidence type="ECO:0000256" key="12">
    <source>
        <dbReference type="ARBA" id="ARBA00023157"/>
    </source>
</evidence>
<sequence length="2354" mass="248835">MRCWTALLAAVALMLALSASSADAAVAPPTTICNAVDEYGGGMTLTCPTGQTISAIVFASYGLPQPSPFTVGTTPCSSMAYDPCNSRSSRSVVESFCLGQQTCTITNTNNAAQGGGGFNSYFNDPCQNVVKRLYVSALCVDPNTCAALTDCKSCVNNLNIAGCGWCAQDGTCRSAQGDCPAASYHNPSSTYTAAPISGTPEIYPAAANVTLRYNIPVVVPITVTVSTSKPLDLFILLDVSATMADDLATLKSFTQTAFSNSINKNCNGGTAPPSGSECAYVRFGTFVDKPVVPLGGPTDWNFKIASQYAASSAFSRDFSIARSAVQEPTASTNGYSVNDRPNSFLDAAVQAALCSNWDPTHRHMLLVVTDAPFHFAGDAEALSSAPHAVYKYAQQRCFTGTDAVWASTEYEYPTLGLLSAALLSEFVVPAFIVTNAASNNIYTSLVNQLGFGRADLSLASDSNNFLALFDAAYAGVANNVLARVGDTDAARFVSQISPSTATTSPATFSITLLATANTQSITSATSTLEVVFPGVGSAFLSIKLADCKVPLCDDACAALDCNVNGTTAVNCDCGKCVCLPEWTGATCSCLRANNNLPCPVVNGADCSGRGSCLCGKCECDIGYTGDACNCPVAACQDNCNGNGQCICGNCVCNDGYFGPTCNCFAGLDSSSGSCPVGSNSLECSGASHGSCDTSIINPQNNVCSGRCNCQSGWSGPTCECSTNICDGGCNELCSELPGGCGTCNCGACQCALGYDPATNCKCLLGATCPVDENGDLCGGAGQSTGCTCGVCQCTSAWTGPACNCSATPCNDNCNGGGQCVCGQCVCNAGWTGETCGCPVGTTCPTDSNGVTCGGQGVCQTDSAATCGKCKCNPGYTGENCTCQNRPCPFTSNGLCNGHGSCQCGVCVCDEGFVGSKCDCNAGSKPCPASSDGVACSGNGVCLHVDSSTCGVCQCDRDPVRNLPLWNGLNCNCSTVGCPISGGIPCGRHGSCGACGVCTCDEGYTGADCSCKVEACPIINGRECNGHGTCGCFGQCVCEAGWYDQGCIFCNATILGDSCPGAICSNQTSCSNCTRLPECAWCSAGGFCTYNESAIAGCSGPILHGQACSVDSETVDVGVVTGAAVGAALGLAFLIGLIALKIVHTIADRREWEKFQRDKESMRWKGDDNPLFKSSTKEFDNPLYNASHQHLWQSEAGCAGAMAVAEALKVNTAVTGLDLYQNQIGDQGAQAIAEALKVNTTVAVLDLRENQIGDAGAEAFAEALKVNKSVVELYLWVNRIGDAGAQAIARAIVVNTTLTKLHLYQNQIGDAGAQAIAEALRVNTTVNQLDLWANQIGDIGAQAIAEALKVNKTLTSIRLEDNFLTEAGITALRETGNTSCELNFSLEGCMVLQELCSNLVTAAIQGATFPEWRLPSTRALHRSAANPAQATLSEQLRALAACLGVSVDLAPISESADRPNQRARLKQLLDGQQAGAASPTVEQKTDAAAALLELELSLSCAKLVVRNLLGADLLEELNGELDSKRGADQQIEQLRLQLAATNITAKLKNTPELIQASLEGLIQLTPKQEREYSPTYPLVDLQVATTAIKAHMSTRLERPGNSTDRLDFPSLLASTLPGAGKTRLCQEFVGRIAPEVFNNRELEFISLFVTFNNATSFDITRDWTVARNAHPEHALATRLLQAYFNISRTFFEVNFAQTGSFEVTATLEFIQQFEFKRRHGHAPKPGDQLPYVAIAVDEINRLLAVSAGAMEALAAVKESATVKQADAARKAAEQDKVGAQEKLVSEANPVPQVRSASEASVVQAHLARQRYMEKLKSQRWLLKQTLWSLKNATIDPASRLFVLYAGTLPEHLTPGLVEPLDSNASGSSNLEVNPVPMEPFDGPHTAEFADVVANISKKSVAWRLNASLVGQLRIAGGLPRHIEAAMSVRTESAIATPEISAVSLIELVHFCAFDTVMVSQLDRKVAAWVSRGAAFVGTSDQDDVTLDQTPDQNAQKLSLQFNLYKEVKLIPIDFDLEPVKHSLDVVLRLADTLKASLTCISKDLANPPSKPDLWERLVVHLFNLRVTAYLAHHVLSAQASSGAILVPLIELLPGVKFSDDCKNLSLMLDPNKWNTDVFMQLAPENEPGIDAYLHADLAGHATKKRVVIGLQMKLHMHLQPTGPAELRKYENSARQHLDQHYVQTQYKDDTLVLVGVMSTARLATAKPAENSWALERSALNKFAQGFQTAMQSAYSFDPHHSPATHIASSFYSWGTQTQEVCNALAHLLVQTRHLAHQRDSLQQFKTAGDLRQFLFDQIGDSKEVSFTLTESGETKQVTHTLTKGDVPPVKHLGWYFALPDTARSAASSSSASMSN</sequence>
<dbReference type="GO" id="GO:0009986">
    <property type="term" value="C:cell surface"/>
    <property type="evidence" value="ECO:0007669"/>
    <property type="project" value="TreeGrafter"/>
</dbReference>
<keyword evidence="9 14" id="KW-0130">Cell adhesion</keyword>
<proteinExistence type="inferred from homology"/>
<dbReference type="PhylomeDB" id="A0A0D2U6H2"/>
<keyword evidence="6" id="KW-0677">Repeat</keyword>
<evidence type="ECO:0000313" key="18">
    <source>
        <dbReference type="Proteomes" id="UP000008743"/>
    </source>
</evidence>
<organism evidence="17 18">
    <name type="scientific">Capsaspora owczarzaki (strain ATCC 30864)</name>
    <dbReference type="NCBI Taxonomy" id="595528"/>
    <lineage>
        <taxon>Eukaryota</taxon>
        <taxon>Filasterea</taxon>
        <taxon>Capsaspora</taxon>
    </lineage>
</organism>
<dbReference type="SUPFAM" id="SSF53300">
    <property type="entry name" value="vWA-like"/>
    <property type="match status" value="1"/>
</dbReference>
<dbReference type="STRING" id="595528.A0A0D2U6H2"/>
<evidence type="ECO:0000256" key="4">
    <source>
        <dbReference type="ARBA" id="ARBA00022723"/>
    </source>
</evidence>
<dbReference type="SMART" id="SM00368">
    <property type="entry name" value="LRR_RI"/>
    <property type="match status" value="6"/>
</dbReference>
<dbReference type="GO" id="GO:0005178">
    <property type="term" value="F:integrin binding"/>
    <property type="evidence" value="ECO:0007669"/>
    <property type="project" value="TreeGrafter"/>
</dbReference>
<dbReference type="InterPro" id="IPR002369">
    <property type="entry name" value="Integrin_bsu_VWA"/>
</dbReference>
<dbReference type="PANTHER" id="PTHR10082:SF3">
    <property type="entry name" value="INTEGRIN BETA-LIKE PROTEIN 1"/>
    <property type="match status" value="1"/>
</dbReference>
<dbReference type="InterPro" id="IPR000742">
    <property type="entry name" value="EGF"/>
</dbReference>
<dbReference type="InterPro" id="IPR036465">
    <property type="entry name" value="vWFA_dom_sf"/>
</dbReference>
<dbReference type="CDD" id="cd22842">
    <property type="entry name" value="Gal_Rha_Lectin_BGal"/>
    <property type="match status" value="1"/>
</dbReference>
<evidence type="ECO:0000256" key="8">
    <source>
        <dbReference type="ARBA" id="ARBA00022842"/>
    </source>
</evidence>
<keyword evidence="3 14" id="KW-0812">Transmembrane</keyword>
<dbReference type="Gene3D" id="1.20.5.100">
    <property type="entry name" value="Cytochrome c1, transmembrane anchor, C-terminal"/>
    <property type="match status" value="1"/>
</dbReference>
<dbReference type="Gene3D" id="3.40.50.410">
    <property type="entry name" value="von Willebrand factor, type A domain"/>
    <property type="match status" value="1"/>
</dbReference>
<keyword evidence="10 14" id="KW-0401">Integrin</keyword>
<comment type="subcellular location">
    <subcellularLocation>
        <location evidence="14">Cell membrane</location>
        <topology evidence="14">Single-pass type I membrane protein</topology>
    </subcellularLocation>
    <subcellularLocation>
        <location evidence="1">Membrane</location>
        <topology evidence="1">Single-pass type I membrane protein</topology>
    </subcellularLocation>
</comment>
<dbReference type="InterPro" id="IPR000922">
    <property type="entry name" value="Lectin_gal-bd_dom"/>
</dbReference>
<dbReference type="SUPFAM" id="SSF52047">
    <property type="entry name" value="RNI-like"/>
    <property type="match status" value="1"/>
</dbReference>
<dbReference type="PROSITE" id="PS50228">
    <property type="entry name" value="SUEL_LECTIN"/>
    <property type="match status" value="1"/>
</dbReference>
<evidence type="ECO:0000256" key="6">
    <source>
        <dbReference type="ARBA" id="ARBA00022737"/>
    </source>
</evidence>
<keyword evidence="18" id="KW-1185">Reference proteome</keyword>
<reference evidence="18" key="1">
    <citation type="submission" date="2011-02" db="EMBL/GenBank/DDBJ databases">
        <title>The Genome Sequence of Capsaspora owczarzaki ATCC 30864.</title>
        <authorList>
            <person name="Russ C."/>
            <person name="Cuomo C."/>
            <person name="Burger G."/>
            <person name="Gray M.W."/>
            <person name="Holland P.W.H."/>
            <person name="King N."/>
            <person name="Lang F.B.F."/>
            <person name="Roger A.J."/>
            <person name="Ruiz-Trillo I."/>
            <person name="Young S.K."/>
            <person name="Zeng Q."/>
            <person name="Gargeya S."/>
            <person name="Alvarado L."/>
            <person name="Berlin A."/>
            <person name="Chapman S.B."/>
            <person name="Chen Z."/>
            <person name="Freedman E."/>
            <person name="Gellesch M."/>
            <person name="Goldberg J."/>
            <person name="Griggs A."/>
            <person name="Gujja S."/>
            <person name="Heilman E."/>
            <person name="Heiman D."/>
            <person name="Howarth C."/>
            <person name="Mehta T."/>
            <person name="Neiman D."/>
            <person name="Pearson M."/>
            <person name="Roberts A."/>
            <person name="Saif S."/>
            <person name="Shea T."/>
            <person name="Shenoy N."/>
            <person name="Sisk P."/>
            <person name="Stolte C."/>
            <person name="Sykes S."/>
            <person name="White J."/>
            <person name="Yandava C."/>
            <person name="Haas B."/>
            <person name="Nusbaum C."/>
            <person name="Birren B."/>
        </authorList>
    </citation>
    <scope>NUCLEOTIDE SEQUENCE</scope>
    <source>
        <strain evidence="18">ATCC 30864</strain>
    </source>
</reference>
<keyword evidence="11" id="KW-0472">Membrane</keyword>
<dbReference type="GO" id="GO:0008305">
    <property type="term" value="C:integrin complex"/>
    <property type="evidence" value="ECO:0007669"/>
    <property type="project" value="TreeGrafter"/>
</dbReference>
<dbReference type="Gene3D" id="2.10.25.10">
    <property type="entry name" value="Laminin"/>
    <property type="match status" value="8"/>
</dbReference>
<keyword evidence="7" id="KW-0106">Calcium</keyword>
<dbReference type="InterPro" id="IPR057243">
    <property type="entry name" value="Integrin_I-EGF_CS"/>
</dbReference>
<dbReference type="SMART" id="SM00187">
    <property type="entry name" value="INB"/>
    <property type="match status" value="1"/>
</dbReference>
<dbReference type="PANTHER" id="PTHR10082">
    <property type="entry name" value="INTEGRIN BETA SUBUNIT"/>
    <property type="match status" value="1"/>
</dbReference>
<dbReference type="GO" id="GO:0007160">
    <property type="term" value="P:cell-matrix adhesion"/>
    <property type="evidence" value="ECO:0007669"/>
    <property type="project" value="TreeGrafter"/>
</dbReference>
<dbReference type="InterPro" id="IPR001611">
    <property type="entry name" value="Leu-rich_rpt"/>
</dbReference>
<evidence type="ECO:0000256" key="11">
    <source>
        <dbReference type="ARBA" id="ARBA00023136"/>
    </source>
</evidence>
<evidence type="ECO:0000256" key="3">
    <source>
        <dbReference type="ARBA" id="ARBA00022692"/>
    </source>
</evidence>
<keyword evidence="4" id="KW-0479">Metal-binding</keyword>
<dbReference type="GO" id="GO:0007229">
    <property type="term" value="P:integrin-mediated signaling pathway"/>
    <property type="evidence" value="ECO:0007669"/>
    <property type="project" value="UniProtKB-KW"/>
</dbReference>
<feature type="signal peptide" evidence="15">
    <location>
        <begin position="1"/>
        <end position="24"/>
    </location>
</feature>
<dbReference type="InterPro" id="IPR032675">
    <property type="entry name" value="LRR_dom_sf"/>
</dbReference>
<dbReference type="GO" id="GO:0098609">
    <property type="term" value="P:cell-cell adhesion"/>
    <property type="evidence" value="ECO:0007669"/>
    <property type="project" value="TreeGrafter"/>
</dbReference>
<dbReference type="GO" id="GO:0030246">
    <property type="term" value="F:carbohydrate binding"/>
    <property type="evidence" value="ECO:0007669"/>
    <property type="project" value="InterPro"/>
</dbReference>
<dbReference type="GO" id="GO:0046872">
    <property type="term" value="F:metal ion binding"/>
    <property type="evidence" value="ECO:0007669"/>
    <property type="project" value="UniProtKB-KW"/>
</dbReference>
<dbReference type="PROSITE" id="PS52047">
    <property type="entry name" value="I_EGF_2"/>
    <property type="match status" value="2"/>
</dbReference>
<dbReference type="SMART" id="SM01241">
    <property type="entry name" value="Integrin_b_cyt"/>
    <property type="match status" value="1"/>
</dbReference>
<evidence type="ECO:0000256" key="1">
    <source>
        <dbReference type="ARBA" id="ARBA00004479"/>
    </source>
</evidence>
<dbReference type="InterPro" id="IPR014836">
    <property type="entry name" value="Integrin_bsu_cyt_dom"/>
</dbReference>
<evidence type="ECO:0000256" key="13">
    <source>
        <dbReference type="ARBA" id="ARBA00023180"/>
    </source>
</evidence>
<dbReference type="SMART" id="SM00423">
    <property type="entry name" value="PSI"/>
    <property type="match status" value="2"/>
</dbReference>
<name>A0A0D2U6H2_CAPO3</name>
<feature type="domain" description="SUEL-type lectin" evidence="16">
    <location>
        <begin position="43"/>
        <end position="140"/>
    </location>
</feature>
<dbReference type="InterPro" id="IPR015812">
    <property type="entry name" value="Integrin_bsu"/>
</dbReference>
<evidence type="ECO:0000256" key="2">
    <source>
        <dbReference type="ARBA" id="ARBA00007449"/>
    </source>
</evidence>
<dbReference type="PROSITE" id="PS00243">
    <property type="entry name" value="I_EGF_1"/>
    <property type="match status" value="4"/>
</dbReference>
<evidence type="ECO:0000256" key="9">
    <source>
        <dbReference type="ARBA" id="ARBA00022889"/>
    </source>
</evidence>
<dbReference type="PROSITE" id="PS00022">
    <property type="entry name" value="EGF_1"/>
    <property type="match status" value="1"/>
</dbReference>
<dbReference type="InParanoid" id="A0A0D2U6H2"/>
<dbReference type="PRINTS" id="PR01186">
    <property type="entry name" value="INTEGRINB"/>
</dbReference>
<evidence type="ECO:0000256" key="7">
    <source>
        <dbReference type="ARBA" id="ARBA00022837"/>
    </source>
</evidence>
<dbReference type="InterPro" id="IPR013111">
    <property type="entry name" value="EGF_extracell"/>
</dbReference>
<dbReference type="eggNOG" id="KOG1225">
    <property type="taxonomic scope" value="Eukaryota"/>
</dbReference>
<dbReference type="OrthoDB" id="9930377at2759"/>
<dbReference type="GO" id="GO:0016477">
    <property type="term" value="P:cell migration"/>
    <property type="evidence" value="ECO:0007669"/>
    <property type="project" value="TreeGrafter"/>
</dbReference>
<protein>
    <recommendedName>
        <fullName evidence="14">Integrin beta</fullName>
    </recommendedName>
</protein>
<keyword evidence="12" id="KW-1015">Disulfide bond</keyword>
<dbReference type="InterPro" id="IPR016201">
    <property type="entry name" value="PSI"/>
</dbReference>
<dbReference type="Gene3D" id="3.80.10.10">
    <property type="entry name" value="Ribonuclease Inhibitor"/>
    <property type="match status" value="2"/>
</dbReference>
<keyword evidence="8" id="KW-0460">Magnesium</keyword>
<accession>A0A0D2U6H2</accession>
<feature type="chain" id="PRO_5002252379" description="Integrin beta" evidence="15">
    <location>
        <begin position="25"/>
        <end position="2354"/>
    </location>
</feature>
<dbReference type="Pfam" id="PF13516">
    <property type="entry name" value="LRR_6"/>
    <property type="match status" value="4"/>
</dbReference>
<evidence type="ECO:0000256" key="5">
    <source>
        <dbReference type="ARBA" id="ARBA00022729"/>
    </source>
</evidence>
<evidence type="ECO:0000256" key="15">
    <source>
        <dbReference type="SAM" id="SignalP"/>
    </source>
</evidence>
<gene>
    <name evidence="17" type="ORF">CAOG_009484</name>
</gene>
<dbReference type="Proteomes" id="UP000008743">
    <property type="component" value="Unassembled WGS sequence"/>
</dbReference>
<dbReference type="Pfam" id="PF07974">
    <property type="entry name" value="EGF_2"/>
    <property type="match status" value="2"/>
</dbReference>
<evidence type="ECO:0000256" key="10">
    <source>
        <dbReference type="ARBA" id="ARBA00023037"/>
    </source>
</evidence>